<keyword evidence="3" id="KW-0117">Actin capping</keyword>
<keyword evidence="4" id="KW-0963">Cytoplasm</keyword>
<name>A0A0C2F5C9_9BILA</name>
<evidence type="ECO:0000256" key="2">
    <source>
        <dbReference type="ARBA" id="ARBA00006826"/>
    </source>
</evidence>
<dbReference type="InterPro" id="IPR018159">
    <property type="entry name" value="Spectrin/alpha-actinin"/>
</dbReference>
<evidence type="ECO:0000256" key="4">
    <source>
        <dbReference type="ARBA" id="ARBA00022490"/>
    </source>
</evidence>
<dbReference type="InterPro" id="IPR002017">
    <property type="entry name" value="Spectrin_repeat"/>
</dbReference>
<accession>A0A0C2F5C9</accession>
<feature type="non-terminal residue" evidence="9">
    <location>
        <position position="141"/>
    </location>
</feature>
<dbReference type="GO" id="GO:0007026">
    <property type="term" value="P:negative regulation of microtubule depolymerization"/>
    <property type="evidence" value="ECO:0007669"/>
    <property type="project" value="UniProtKB-ARBA"/>
</dbReference>
<dbReference type="SMART" id="SM00150">
    <property type="entry name" value="SPEC"/>
    <property type="match status" value="1"/>
</dbReference>
<dbReference type="EMBL" id="KN783112">
    <property type="protein sequence ID" value="KIH43755.1"/>
    <property type="molecule type" value="Genomic_DNA"/>
</dbReference>
<dbReference type="SUPFAM" id="SSF46966">
    <property type="entry name" value="Spectrin repeat"/>
    <property type="match status" value="1"/>
</dbReference>
<sequence>MSIAARQVKLETAYADLVKECNRRRTQLVDAGKYHRFVRQVDDLSDWLHEKAHLASSEDYGRDLEDCVQLTEKFETVVRELAAAGERVANVQRSQEELLRSGHPYAASIRAKGTDLNSLWTSVNEAATERQQALAGARQVH</sequence>
<dbReference type="GO" id="GO:0003779">
    <property type="term" value="F:actin binding"/>
    <property type="evidence" value="ECO:0007669"/>
    <property type="project" value="UniProtKB-KW"/>
</dbReference>
<comment type="subcellular location">
    <subcellularLocation>
        <location evidence="1">Cytoplasm</location>
        <location evidence="1">Cytoskeleton</location>
    </subcellularLocation>
</comment>
<keyword evidence="5" id="KW-0597">Phosphoprotein</keyword>
<dbReference type="GO" id="GO:0042062">
    <property type="term" value="P:long-term strengthening of neuromuscular junction"/>
    <property type="evidence" value="ECO:0007669"/>
    <property type="project" value="UniProtKB-ARBA"/>
</dbReference>
<dbReference type="Pfam" id="PF00435">
    <property type="entry name" value="Spectrin"/>
    <property type="match status" value="1"/>
</dbReference>
<proteinExistence type="inferred from homology"/>
<dbReference type="GO" id="GO:0045169">
    <property type="term" value="C:fusome"/>
    <property type="evidence" value="ECO:0007669"/>
    <property type="project" value="UniProtKB-ARBA"/>
</dbReference>
<dbReference type="GO" id="GO:0008017">
    <property type="term" value="F:microtubule binding"/>
    <property type="evidence" value="ECO:0007669"/>
    <property type="project" value="UniProtKB-ARBA"/>
</dbReference>
<dbReference type="Gene3D" id="1.20.58.60">
    <property type="match status" value="1"/>
</dbReference>
<keyword evidence="10" id="KW-1185">Reference proteome</keyword>
<evidence type="ECO:0000256" key="3">
    <source>
        <dbReference type="ARBA" id="ARBA00022467"/>
    </source>
</evidence>
<comment type="similarity">
    <text evidence="2">Belongs to the spectrin family.</text>
</comment>
<dbReference type="GO" id="GO:0005856">
    <property type="term" value="C:cytoskeleton"/>
    <property type="evidence" value="ECO:0007669"/>
    <property type="project" value="UniProtKB-SubCell"/>
</dbReference>
<reference evidence="9 10" key="1">
    <citation type="submission" date="2013-12" db="EMBL/GenBank/DDBJ databases">
        <title>Draft genome of the parsitic nematode Ancylostoma duodenale.</title>
        <authorList>
            <person name="Mitreva M."/>
        </authorList>
    </citation>
    <scope>NUCLEOTIDE SEQUENCE [LARGE SCALE GENOMIC DNA]</scope>
    <source>
        <strain evidence="9 10">Zhejiang</strain>
    </source>
</reference>
<protein>
    <submittedName>
        <fullName evidence="9">Spectrin repeat-containing domain protein</fullName>
    </submittedName>
</protein>
<evidence type="ECO:0000256" key="5">
    <source>
        <dbReference type="ARBA" id="ARBA00022553"/>
    </source>
</evidence>
<keyword evidence="8" id="KW-0206">Cytoskeleton</keyword>
<dbReference type="AlphaFoldDB" id="A0A0C2F5C9"/>
<evidence type="ECO:0000256" key="8">
    <source>
        <dbReference type="ARBA" id="ARBA00023212"/>
    </source>
</evidence>
<evidence type="ECO:0000313" key="10">
    <source>
        <dbReference type="Proteomes" id="UP000054047"/>
    </source>
</evidence>
<evidence type="ECO:0000256" key="1">
    <source>
        <dbReference type="ARBA" id="ARBA00004245"/>
    </source>
</evidence>
<dbReference type="GO" id="GO:0016328">
    <property type="term" value="C:lateral plasma membrane"/>
    <property type="evidence" value="ECO:0007669"/>
    <property type="project" value="UniProtKB-ARBA"/>
</dbReference>
<dbReference type="OrthoDB" id="5801979at2759"/>
<keyword evidence="6" id="KW-0677">Repeat</keyword>
<organism evidence="9 10">
    <name type="scientific">Ancylostoma duodenale</name>
    <dbReference type="NCBI Taxonomy" id="51022"/>
    <lineage>
        <taxon>Eukaryota</taxon>
        <taxon>Metazoa</taxon>
        <taxon>Ecdysozoa</taxon>
        <taxon>Nematoda</taxon>
        <taxon>Chromadorea</taxon>
        <taxon>Rhabditida</taxon>
        <taxon>Rhabditina</taxon>
        <taxon>Rhabditomorpha</taxon>
        <taxon>Strongyloidea</taxon>
        <taxon>Ancylostomatidae</taxon>
        <taxon>Ancylostomatinae</taxon>
        <taxon>Ancylostoma</taxon>
    </lineage>
</organism>
<evidence type="ECO:0000256" key="6">
    <source>
        <dbReference type="ARBA" id="ARBA00022737"/>
    </source>
</evidence>
<evidence type="ECO:0000313" key="9">
    <source>
        <dbReference type="EMBL" id="KIH43755.1"/>
    </source>
</evidence>
<dbReference type="FunFam" id="1.20.58.60:FF:000020">
    <property type="entry name" value="Spectrin alpha chain, non-erythrocytic 1"/>
    <property type="match status" value="1"/>
</dbReference>
<gene>
    <name evidence="9" type="ORF">ANCDUO_26233</name>
</gene>
<dbReference type="CDD" id="cd00176">
    <property type="entry name" value="SPEC"/>
    <property type="match status" value="1"/>
</dbReference>
<dbReference type="GO" id="GO:0051693">
    <property type="term" value="P:actin filament capping"/>
    <property type="evidence" value="ECO:0007669"/>
    <property type="project" value="UniProtKB-KW"/>
</dbReference>
<dbReference type="PANTHER" id="PTHR11915">
    <property type="entry name" value="SPECTRIN/FILAMIN RELATED CYTOSKELETAL PROTEIN"/>
    <property type="match status" value="1"/>
</dbReference>
<evidence type="ECO:0000256" key="7">
    <source>
        <dbReference type="ARBA" id="ARBA00023203"/>
    </source>
</evidence>
<keyword evidence="7" id="KW-0009">Actin-binding</keyword>
<dbReference type="Proteomes" id="UP000054047">
    <property type="component" value="Unassembled WGS sequence"/>
</dbReference>